<evidence type="ECO:0000313" key="3">
    <source>
        <dbReference type="Proteomes" id="UP001165561"/>
    </source>
</evidence>
<name>A0ABT5TYJ6_9MICO</name>
<gene>
    <name evidence="2" type="ORF">PU560_11780</name>
</gene>
<evidence type="ECO:0000313" key="2">
    <source>
        <dbReference type="EMBL" id="MDD9207138.1"/>
    </source>
</evidence>
<feature type="region of interest" description="Disordered" evidence="1">
    <location>
        <begin position="99"/>
        <end position="118"/>
    </location>
</feature>
<comment type="caution">
    <text evidence="2">The sequence shown here is derived from an EMBL/GenBank/DDBJ whole genome shotgun (WGS) entry which is preliminary data.</text>
</comment>
<feature type="non-terminal residue" evidence="2">
    <location>
        <position position="168"/>
    </location>
</feature>
<dbReference type="Proteomes" id="UP001165561">
    <property type="component" value="Unassembled WGS sequence"/>
</dbReference>
<keyword evidence="3" id="KW-1185">Reference proteome</keyword>
<organism evidence="2 3">
    <name type="scientific">Georgenia halotolerans</name>
    <dbReference type="NCBI Taxonomy" id="3028317"/>
    <lineage>
        <taxon>Bacteria</taxon>
        <taxon>Bacillati</taxon>
        <taxon>Actinomycetota</taxon>
        <taxon>Actinomycetes</taxon>
        <taxon>Micrococcales</taxon>
        <taxon>Bogoriellaceae</taxon>
        <taxon>Georgenia</taxon>
    </lineage>
</organism>
<reference evidence="2" key="1">
    <citation type="submission" date="2023-02" db="EMBL/GenBank/DDBJ databases">
        <title>Georgenia sp.10Sc9-8, isolated from a soil sample collected from the Taklamakan desert.</title>
        <authorList>
            <person name="Liu S."/>
        </authorList>
    </citation>
    <scope>NUCLEOTIDE SEQUENCE</scope>
    <source>
        <strain evidence="2">10Sc9-8</strain>
    </source>
</reference>
<dbReference type="EMBL" id="JARACI010001050">
    <property type="protein sequence ID" value="MDD9207138.1"/>
    <property type="molecule type" value="Genomic_DNA"/>
</dbReference>
<accession>A0ABT5TYJ6</accession>
<sequence length="168" mass="17422">MLAGAVVLGSSTATLADTEVADPLVIERDSFTIEQVSGGYRLTYHLDDPLPMRGALPVLEVDGEPVGLARESADGGSVSVVTTDESVLDATDVALSWEGEDESAPGARSFGTQSVDPDDVADAVDVPVLDVDPSANGDYTVERADYDLGTQAIDLPEIGGIRGEMRAA</sequence>
<proteinExistence type="predicted"/>
<protein>
    <submittedName>
        <fullName evidence="2">Uncharacterized protein</fullName>
    </submittedName>
</protein>
<evidence type="ECO:0000256" key="1">
    <source>
        <dbReference type="SAM" id="MobiDB-lite"/>
    </source>
</evidence>